<evidence type="ECO:0000313" key="3">
    <source>
        <dbReference type="Proteomes" id="UP000803844"/>
    </source>
</evidence>
<dbReference type="EMBL" id="MU032347">
    <property type="protein sequence ID" value="KAF3765784.1"/>
    <property type="molecule type" value="Genomic_DNA"/>
</dbReference>
<sequence>MVLDRPLAPPPHYLSAAKKGPAKPKYKPTPSYTPPPVRDPFPLLSTATTLPSIPSWNQPRKNLHKEYDLPLAPPLLIGFTRTWPILLQAVVSYITAGWPPSQIYVIENTGVQMANTRGQLTLQNPFYLNHTQLALLGVNVVQTPVLLNFAQLQNFFLHLALTRDWPYYFWSHQDVLTLSYEDGLEGVTPPYDQLGYKTVYELGCEALHDARAHDERWAVRFFAYDHLALVNPVAYESVGGWDTLIPYYLTDCDMHSRLLMTNWSMLDRPAGTVTDTSSALTDLLALYRDPAVAPDIVDPNPPPSAPDPAEEEAGEEKRRRRRRKKEEEEKKKEKDPDLDYYWALRHASDLMFWAKHGDRGRNTWQSGQHGGAGEPYYYPADGLAEGIDVITEAGKEVYRRKWGHRDCDLMSGAGLKIEDQWRVEKDWE</sequence>
<proteinExistence type="predicted"/>
<feature type="region of interest" description="Disordered" evidence="1">
    <location>
        <begin position="293"/>
        <end position="332"/>
    </location>
</feature>
<dbReference type="GeneID" id="63838551"/>
<organism evidence="2 3">
    <name type="scientific">Cryphonectria parasitica (strain ATCC 38755 / EP155)</name>
    <dbReference type="NCBI Taxonomy" id="660469"/>
    <lineage>
        <taxon>Eukaryota</taxon>
        <taxon>Fungi</taxon>
        <taxon>Dikarya</taxon>
        <taxon>Ascomycota</taxon>
        <taxon>Pezizomycotina</taxon>
        <taxon>Sordariomycetes</taxon>
        <taxon>Sordariomycetidae</taxon>
        <taxon>Diaporthales</taxon>
        <taxon>Cryphonectriaceae</taxon>
        <taxon>Cryphonectria-Endothia species complex</taxon>
        <taxon>Cryphonectria</taxon>
    </lineage>
</organism>
<dbReference type="OrthoDB" id="3527108at2759"/>
<feature type="region of interest" description="Disordered" evidence="1">
    <location>
        <begin position="1"/>
        <end position="36"/>
    </location>
</feature>
<reference evidence="2" key="1">
    <citation type="journal article" date="2020" name="Phytopathology">
        <title>Genome sequence of the chestnut blight fungus Cryphonectria parasitica EP155: A fundamental resource for an archetypical invasive plant pathogen.</title>
        <authorList>
            <person name="Crouch J.A."/>
            <person name="Dawe A."/>
            <person name="Aerts A."/>
            <person name="Barry K."/>
            <person name="Churchill A.C.L."/>
            <person name="Grimwood J."/>
            <person name="Hillman B."/>
            <person name="Milgroom M.G."/>
            <person name="Pangilinan J."/>
            <person name="Smith M."/>
            <person name="Salamov A."/>
            <person name="Schmutz J."/>
            <person name="Yadav J."/>
            <person name="Grigoriev I.V."/>
            <person name="Nuss D."/>
        </authorList>
    </citation>
    <scope>NUCLEOTIDE SEQUENCE</scope>
    <source>
        <strain evidence="2">EP155</strain>
    </source>
</reference>
<keyword evidence="3" id="KW-1185">Reference proteome</keyword>
<dbReference type="AlphaFoldDB" id="A0A9P5CNT2"/>
<dbReference type="RefSeq" id="XP_040776745.1">
    <property type="nucleotide sequence ID" value="XM_040921422.1"/>
</dbReference>
<dbReference type="Proteomes" id="UP000803844">
    <property type="component" value="Unassembled WGS sequence"/>
</dbReference>
<comment type="caution">
    <text evidence="2">The sequence shown here is derived from an EMBL/GenBank/DDBJ whole genome shotgun (WGS) entry which is preliminary data.</text>
</comment>
<protein>
    <submittedName>
        <fullName evidence="2">Uncharacterized protein</fullName>
    </submittedName>
</protein>
<name>A0A9P5CNT2_CRYP1</name>
<evidence type="ECO:0000256" key="1">
    <source>
        <dbReference type="SAM" id="MobiDB-lite"/>
    </source>
</evidence>
<accession>A0A9P5CNT2</accession>
<evidence type="ECO:0000313" key="2">
    <source>
        <dbReference type="EMBL" id="KAF3765784.1"/>
    </source>
</evidence>
<gene>
    <name evidence="2" type="ORF">M406DRAFT_339138</name>
</gene>